<evidence type="ECO:0000256" key="1">
    <source>
        <dbReference type="ARBA" id="ARBA00001947"/>
    </source>
</evidence>
<evidence type="ECO:0000313" key="9">
    <source>
        <dbReference type="EMBL" id="MCZ4549912.1"/>
    </source>
</evidence>
<evidence type="ECO:0000256" key="4">
    <source>
        <dbReference type="ARBA" id="ARBA00022833"/>
    </source>
</evidence>
<protein>
    <submittedName>
        <fullName evidence="9">NAD(P)-dependent alcohol dehydrogenase</fullName>
    </submittedName>
</protein>
<evidence type="ECO:0000259" key="8">
    <source>
        <dbReference type="Pfam" id="PF08240"/>
    </source>
</evidence>
<reference evidence="9" key="1">
    <citation type="submission" date="2022-12" db="EMBL/GenBank/DDBJ databases">
        <authorList>
            <person name="Krivoruchko A.V."/>
            <person name="Elkin A."/>
        </authorList>
    </citation>
    <scope>NUCLEOTIDE SEQUENCE</scope>
    <source>
        <strain evidence="9">IEGM 1388</strain>
    </source>
</reference>
<organism evidence="9 10">
    <name type="scientific">Gordonia rubripertincta</name>
    <name type="common">Rhodococcus corallinus</name>
    <dbReference type="NCBI Taxonomy" id="36822"/>
    <lineage>
        <taxon>Bacteria</taxon>
        <taxon>Bacillati</taxon>
        <taxon>Actinomycetota</taxon>
        <taxon>Actinomycetes</taxon>
        <taxon>Mycobacteriales</taxon>
        <taxon>Gordoniaceae</taxon>
        <taxon>Gordonia</taxon>
    </lineage>
</organism>
<dbReference type="InterPro" id="IPR011032">
    <property type="entry name" value="GroES-like_sf"/>
</dbReference>
<dbReference type="PANTHER" id="PTHR43350:SF21">
    <property type="entry name" value="S-NITROSOMYCOTHIOL REDUCTASE MSCR"/>
    <property type="match status" value="1"/>
</dbReference>
<proteinExistence type="inferred from homology"/>
<name>A0ABT4MSC0_GORRU</name>
<keyword evidence="10" id="KW-1185">Reference proteome</keyword>
<dbReference type="CDD" id="cd08278">
    <property type="entry name" value="benzyl_alcohol_DH"/>
    <property type="match status" value="1"/>
</dbReference>
<accession>A0ABT4MSC0</accession>
<evidence type="ECO:0000256" key="6">
    <source>
        <dbReference type="RuleBase" id="RU361277"/>
    </source>
</evidence>
<keyword evidence="4 6" id="KW-0862">Zinc</keyword>
<comment type="cofactor">
    <cofactor evidence="1 6">
        <name>Zn(2+)</name>
        <dbReference type="ChEBI" id="CHEBI:29105"/>
    </cofactor>
</comment>
<dbReference type="Proteomes" id="UP001067235">
    <property type="component" value="Unassembled WGS sequence"/>
</dbReference>
<feature type="domain" description="Alcohol dehydrogenase-like N-terminal" evidence="8">
    <location>
        <begin position="28"/>
        <end position="153"/>
    </location>
</feature>
<dbReference type="PROSITE" id="PS00059">
    <property type="entry name" value="ADH_ZINC"/>
    <property type="match status" value="1"/>
</dbReference>
<gene>
    <name evidence="9" type="ORF">O4213_07950</name>
</gene>
<dbReference type="SUPFAM" id="SSF51735">
    <property type="entry name" value="NAD(P)-binding Rossmann-fold domains"/>
    <property type="match status" value="1"/>
</dbReference>
<sequence>MAARAAVLSEVGAPPALHDVQVREPVGDEVLVRVQAVGICHTDISLAARWPDKRMPMVFGHEGAGIVEAVGRTATVRVGTRVVLTFNSCGQCTQCKAGESAYCRQSTALNMRGDRGEVSGSVRGEHGPINGDFFGQSSFATYALAHQRNTVPMGNEIDMSVAAPLGCSVQTGVGSILNALRPVLGQSVVVFGVGAVGLSAVMGARIAGARIIVAVDPVAARRALAIELGATHTVDPAVDEVVSSLVDVTGGGADHVLDTTAIPAVLAEAVAALRSRGQLGIVGLGAPIAALPVGLIMGRGLRIRGIVEGDSAPATFIPELIDLHKRGDLPLEKLITTYDFADFDNAWAAARSGLAIKPVLTL</sequence>
<dbReference type="InterPro" id="IPR002328">
    <property type="entry name" value="ADH_Zn_CS"/>
</dbReference>
<dbReference type="InterPro" id="IPR013154">
    <property type="entry name" value="ADH-like_N"/>
</dbReference>
<dbReference type="PANTHER" id="PTHR43350">
    <property type="entry name" value="NAD-DEPENDENT ALCOHOL DEHYDROGENASE"/>
    <property type="match status" value="1"/>
</dbReference>
<evidence type="ECO:0000256" key="5">
    <source>
        <dbReference type="ARBA" id="ARBA00023002"/>
    </source>
</evidence>
<dbReference type="Pfam" id="PF00107">
    <property type="entry name" value="ADH_zinc_N"/>
    <property type="match status" value="1"/>
</dbReference>
<evidence type="ECO:0000259" key="7">
    <source>
        <dbReference type="Pfam" id="PF00107"/>
    </source>
</evidence>
<dbReference type="Gene3D" id="3.40.50.720">
    <property type="entry name" value="NAD(P)-binding Rossmann-like Domain"/>
    <property type="match status" value="1"/>
</dbReference>
<comment type="similarity">
    <text evidence="2 6">Belongs to the zinc-containing alcohol dehydrogenase family.</text>
</comment>
<evidence type="ECO:0000256" key="3">
    <source>
        <dbReference type="ARBA" id="ARBA00022723"/>
    </source>
</evidence>
<dbReference type="Pfam" id="PF08240">
    <property type="entry name" value="ADH_N"/>
    <property type="match status" value="1"/>
</dbReference>
<dbReference type="Gene3D" id="3.90.180.10">
    <property type="entry name" value="Medium-chain alcohol dehydrogenases, catalytic domain"/>
    <property type="match status" value="1"/>
</dbReference>
<feature type="domain" description="Alcohol dehydrogenase-like C-terminal" evidence="7">
    <location>
        <begin position="195"/>
        <end position="322"/>
    </location>
</feature>
<keyword evidence="5" id="KW-0560">Oxidoreductase</keyword>
<evidence type="ECO:0000313" key="10">
    <source>
        <dbReference type="Proteomes" id="UP001067235"/>
    </source>
</evidence>
<dbReference type="EMBL" id="JAPWIE010000002">
    <property type="protein sequence ID" value="MCZ4549912.1"/>
    <property type="molecule type" value="Genomic_DNA"/>
</dbReference>
<dbReference type="SUPFAM" id="SSF50129">
    <property type="entry name" value="GroES-like"/>
    <property type="match status" value="1"/>
</dbReference>
<dbReference type="InterPro" id="IPR013149">
    <property type="entry name" value="ADH-like_C"/>
</dbReference>
<keyword evidence="3 6" id="KW-0479">Metal-binding</keyword>
<dbReference type="InterPro" id="IPR036291">
    <property type="entry name" value="NAD(P)-bd_dom_sf"/>
</dbReference>
<comment type="caution">
    <text evidence="9">The sequence shown here is derived from an EMBL/GenBank/DDBJ whole genome shotgun (WGS) entry which is preliminary data.</text>
</comment>
<evidence type="ECO:0000256" key="2">
    <source>
        <dbReference type="ARBA" id="ARBA00008072"/>
    </source>
</evidence>